<name>A0A0F9STM2_9ZZZZ</name>
<accession>A0A0F9STM2</accession>
<dbReference type="EMBL" id="LAZR01000512">
    <property type="protein sequence ID" value="KKN65997.1"/>
    <property type="molecule type" value="Genomic_DNA"/>
</dbReference>
<reference evidence="1" key="1">
    <citation type="journal article" date="2015" name="Nature">
        <title>Complex archaea that bridge the gap between prokaryotes and eukaryotes.</title>
        <authorList>
            <person name="Spang A."/>
            <person name="Saw J.H."/>
            <person name="Jorgensen S.L."/>
            <person name="Zaremba-Niedzwiedzka K."/>
            <person name="Martijn J."/>
            <person name="Lind A.E."/>
            <person name="van Eijk R."/>
            <person name="Schleper C."/>
            <person name="Guy L."/>
            <person name="Ettema T.J."/>
        </authorList>
    </citation>
    <scope>NUCLEOTIDE SEQUENCE</scope>
</reference>
<organism evidence="1">
    <name type="scientific">marine sediment metagenome</name>
    <dbReference type="NCBI Taxonomy" id="412755"/>
    <lineage>
        <taxon>unclassified sequences</taxon>
        <taxon>metagenomes</taxon>
        <taxon>ecological metagenomes</taxon>
    </lineage>
</organism>
<evidence type="ECO:0000313" key="1">
    <source>
        <dbReference type="EMBL" id="KKN65997.1"/>
    </source>
</evidence>
<evidence type="ECO:0008006" key="2">
    <source>
        <dbReference type="Google" id="ProtNLM"/>
    </source>
</evidence>
<comment type="caution">
    <text evidence="1">The sequence shown here is derived from an EMBL/GenBank/DDBJ whole genome shotgun (WGS) entry which is preliminary data.</text>
</comment>
<sequence length="303" mass="34662">MYIHEEIIQCKGRSDRVEIFPFYDMHVGKRNCDEKAIKKQIAEIIRRKKIPGRHVRVLLGGDQLNAINPKDIRRFDFNELAAWFFEPKKTVTVAEILSNISTQEVKHAAELLEPIQPYIIGALEGNHEKSMKTQQNVNVHSALCTMLDVRNLTDEAMIRFKFTRESGASSTIKLYMRHGYGSGRSDGAEPNKLGAILKEWDDMDVCLTGHTHSFCIAAPKPVLYLPNRGKLPERPYVRHRYAGNPGCWLLSHDPGESTYESMAAYPARPMMTLKIVIWPFWGTHKNGTNLEQPKIEMRSYPII</sequence>
<gene>
    <name evidence="1" type="ORF">LCGC14_0475890</name>
</gene>
<dbReference type="AlphaFoldDB" id="A0A0F9STM2"/>
<protein>
    <recommendedName>
        <fullName evidence="2">Calcineurin-like phosphoesterase domain-containing protein</fullName>
    </recommendedName>
</protein>
<dbReference type="SUPFAM" id="SSF56300">
    <property type="entry name" value="Metallo-dependent phosphatases"/>
    <property type="match status" value="1"/>
</dbReference>
<dbReference type="InterPro" id="IPR029052">
    <property type="entry name" value="Metallo-depent_PP-like"/>
</dbReference>
<proteinExistence type="predicted"/>